<keyword evidence="4 7" id="KW-0645">Protease</keyword>
<dbReference type="InterPro" id="IPR005151">
    <property type="entry name" value="Tail-specific_protease"/>
</dbReference>
<organism evidence="11 12">
    <name type="scientific">Uabimicrobium amorphum</name>
    <dbReference type="NCBI Taxonomy" id="2596890"/>
    <lineage>
        <taxon>Bacteria</taxon>
        <taxon>Pseudomonadati</taxon>
        <taxon>Planctomycetota</taxon>
        <taxon>Candidatus Uabimicrobiia</taxon>
        <taxon>Candidatus Uabimicrobiales</taxon>
        <taxon>Candidatus Uabimicrobiaceae</taxon>
        <taxon>Candidatus Uabimicrobium</taxon>
    </lineage>
</organism>
<evidence type="ECO:0000256" key="3">
    <source>
        <dbReference type="ARBA" id="ARBA00022490"/>
    </source>
</evidence>
<evidence type="ECO:0000256" key="1">
    <source>
        <dbReference type="ARBA" id="ARBA00004496"/>
    </source>
</evidence>
<dbReference type="GO" id="GO:0006508">
    <property type="term" value="P:proteolysis"/>
    <property type="evidence" value="ECO:0007669"/>
    <property type="project" value="UniProtKB-UniRule"/>
</dbReference>
<dbReference type="AlphaFoldDB" id="A0A5S9F5R7"/>
<proteinExistence type="inferred from homology"/>
<dbReference type="SUPFAM" id="SSF82171">
    <property type="entry name" value="DPP6 N-terminal domain-like"/>
    <property type="match status" value="2"/>
</dbReference>
<feature type="active site" description="Charge relay system" evidence="8">
    <location>
        <position position="994"/>
    </location>
</feature>
<dbReference type="Proteomes" id="UP000326354">
    <property type="component" value="Chromosome"/>
</dbReference>
<dbReference type="GO" id="GO:0005737">
    <property type="term" value="C:cytoplasm"/>
    <property type="evidence" value="ECO:0007669"/>
    <property type="project" value="UniProtKB-SubCell"/>
</dbReference>
<dbReference type="EMBL" id="AP019860">
    <property type="protein sequence ID" value="BBM86403.1"/>
    <property type="molecule type" value="Genomic_DNA"/>
</dbReference>
<feature type="domain" description="Tail specific protease" evidence="10">
    <location>
        <begin position="812"/>
        <end position="1005"/>
    </location>
</feature>
<feature type="active site" description="Nucleophile" evidence="8">
    <location>
        <position position="935"/>
    </location>
</feature>
<evidence type="ECO:0000259" key="10">
    <source>
        <dbReference type="SMART" id="SM00245"/>
    </source>
</evidence>
<dbReference type="EC" id="3.4.21.-" evidence="7"/>
<dbReference type="InterPro" id="IPR012393">
    <property type="entry name" value="Tricorn_protease"/>
</dbReference>
<comment type="subcellular location">
    <subcellularLocation>
        <location evidence="1 7">Cytoplasm</location>
    </subcellularLocation>
</comment>
<dbReference type="SMART" id="SM00245">
    <property type="entry name" value="TSPc"/>
    <property type="match status" value="1"/>
</dbReference>
<dbReference type="Pfam" id="PF26549">
    <property type="entry name" value="Tricorn_N"/>
    <property type="match status" value="1"/>
</dbReference>
<sequence length="1047" mass="119982">MRFPDIHHQHIVFTYAGDLYTVSSEGGLAKRLTSHEGFEMFARFSPDGKTIAFTGQYDGNTEVYVVPANGGSPKRLTYTATLDRDFVWDRMGPNNIVMAWTPDGKNIVFRSRMRSFNSFIGQLFSVKLKGDIPTVLPLPKGGFCSFSADGKKLAYNQIFREFRTWKRYHGGMADDISIYDFDTKQTTQITQHKGQDIIPMWHENRIYFISDRNKTMNLFCYDLETQKLQQLTDFNEFDIKFPSIGPKAIVFENGGYLYRFDLDNHQYKQIPIYIKGDFSHSRPQYKNVNEYITGYSLAPDGNRVLFNARGEIFSAPQKHGPTRNLTQSSGIHERSCVWSPDGKWIAYISDEKGEDHIYIAPTKDISLTNILVNKADTYKYSLSWSPDSKKIMWGDKKLRLRYVDIDTKKITEVTQNKRWEIRDYSWSPDSKWITFSQDVDAGQQVYLYSLDKRSLRAATSKWYNARGPVFSDDGKYLFFVSQRNFSPTYSQTEWNHSYQDMDSLYFTILSKDTASPFIPKSDEVTIVDDAVEKTSKKGDNKKETIRIDDGLETRTLSLNITRGGYYNISVVNNHIYYIRKSNLCVYNLSTQKEIVLGEARNYQISARKKHMLVSHKGNYYVIPLPKGGKLALKKPLNLSQMKMTLNRKEEWRQIYRECWRQMRDFFYAPNMHGVDWDKIYDRYLPLVAHVNHRADLSYIIGEVIGELNVGHAYVGAGDMPKPQKIYTGLLGAELERDASTSYYRIRRILKGQNWNSKLRSPLEAMGVNAKVNDYILAVNGVATTDMDNIYHHLLDTAGKQVVLRINSKPQEKGSREVTVIPVANEEHLYYYNWVHDNIEKVEKLGKGQVGYIHIPDMGVEGLNQFVRYFYPQLKKKALLIDVRGNGGGNVSPMIIERLRRKLVMVNMARNIMPGTNPGGMHLGPKICLMNEHSASDGDIFPYRFKKHGLGKLVGKRSWGGVVGIRGSLPLSDGGYLFKPEFAPYSSDGKKWLIEGHGVDPDVIIANDPALEFSGKDQQLEKAVEILLDELKTQSQSLPKIPAYPDKN</sequence>
<evidence type="ECO:0000256" key="8">
    <source>
        <dbReference type="PIRSR" id="PIRSR036421-1"/>
    </source>
</evidence>
<comment type="function">
    <text evidence="7">Degrades oligopeptides.</text>
</comment>
<feature type="site" description="Transition state stabilizer; via amide nitrogen" evidence="9">
    <location>
        <position position="936"/>
    </location>
</feature>
<gene>
    <name evidence="11" type="ORF">UABAM_04789</name>
</gene>
<dbReference type="Gene3D" id="3.30.750.44">
    <property type="match status" value="1"/>
</dbReference>
<dbReference type="Gene3D" id="2.120.10.60">
    <property type="entry name" value="Tricorn protease N-terminal domain"/>
    <property type="match status" value="1"/>
</dbReference>
<dbReference type="Pfam" id="PF14685">
    <property type="entry name" value="PDZ_Tricorn"/>
    <property type="match status" value="1"/>
</dbReference>
<reference evidence="11 12" key="1">
    <citation type="submission" date="2019-08" db="EMBL/GenBank/DDBJ databases">
        <title>Complete genome sequence of Candidatus Uab amorphum.</title>
        <authorList>
            <person name="Shiratori T."/>
            <person name="Suzuki S."/>
            <person name="Kakizawa Y."/>
            <person name="Ishida K."/>
        </authorList>
    </citation>
    <scope>NUCLEOTIDE SEQUENCE [LARGE SCALE GENOMIC DNA]</scope>
    <source>
        <strain evidence="11 12">SRT547</strain>
    </source>
</reference>
<dbReference type="InterPro" id="IPR036034">
    <property type="entry name" value="PDZ_sf"/>
</dbReference>
<dbReference type="GO" id="GO:0008236">
    <property type="term" value="F:serine-type peptidase activity"/>
    <property type="evidence" value="ECO:0007669"/>
    <property type="project" value="UniProtKB-UniRule"/>
</dbReference>
<dbReference type="CDD" id="cd07562">
    <property type="entry name" value="Peptidase_S41_TRI"/>
    <property type="match status" value="1"/>
</dbReference>
<keyword evidence="3 7" id="KW-0963">Cytoplasm</keyword>
<dbReference type="PANTHER" id="PTHR43253">
    <property type="entry name" value="TRICORN PROTEASE HOMOLOG 2-RELATED"/>
    <property type="match status" value="1"/>
</dbReference>
<dbReference type="InterPro" id="IPR028204">
    <property type="entry name" value="Tricorn_C1"/>
</dbReference>
<feature type="active site" description="Charge relay system" evidence="8">
    <location>
        <position position="711"/>
    </location>
</feature>
<keyword evidence="12" id="KW-1185">Reference proteome</keyword>
<dbReference type="PIRSF" id="PIRSF036421">
    <property type="entry name" value="Tricorn_protease"/>
    <property type="match status" value="1"/>
</dbReference>
<dbReference type="RefSeq" id="WP_229759300.1">
    <property type="nucleotide sequence ID" value="NZ_AP019860.1"/>
</dbReference>
<evidence type="ECO:0000256" key="5">
    <source>
        <dbReference type="ARBA" id="ARBA00022801"/>
    </source>
</evidence>
<protein>
    <recommendedName>
        <fullName evidence="7">Tricorn protease homolog</fullName>
        <ecNumber evidence="7">3.4.21.-</ecNumber>
    </recommendedName>
</protein>
<dbReference type="SUPFAM" id="SSF52096">
    <property type="entry name" value="ClpP/crotonase"/>
    <property type="match status" value="1"/>
</dbReference>
<evidence type="ECO:0000313" key="12">
    <source>
        <dbReference type="Proteomes" id="UP000326354"/>
    </source>
</evidence>
<dbReference type="Pfam" id="PF03572">
    <property type="entry name" value="Peptidase_S41"/>
    <property type="match status" value="1"/>
</dbReference>
<comment type="similarity">
    <text evidence="2 7">Belongs to the peptidase S41B family.</text>
</comment>
<dbReference type="Gene3D" id="3.90.226.10">
    <property type="entry name" value="2-enoyl-CoA Hydratase, Chain A, domain 1"/>
    <property type="match status" value="1"/>
</dbReference>
<accession>A0A5S9F5R7</accession>
<dbReference type="PANTHER" id="PTHR43253:SF1">
    <property type="entry name" value="TRICORN PROTEASE HOMOLOG 2-RELATED"/>
    <property type="match status" value="1"/>
</dbReference>
<dbReference type="SUPFAM" id="SSF50156">
    <property type="entry name" value="PDZ domain-like"/>
    <property type="match status" value="1"/>
</dbReference>
<keyword evidence="6 7" id="KW-0720">Serine protease</keyword>
<evidence type="ECO:0000256" key="7">
    <source>
        <dbReference type="PIRNR" id="PIRNR036421"/>
    </source>
</evidence>
<evidence type="ECO:0000256" key="9">
    <source>
        <dbReference type="PIRSR" id="PIRSR036421-3"/>
    </source>
</evidence>
<dbReference type="InterPro" id="IPR029414">
    <property type="entry name" value="Tricorn_PDZ"/>
</dbReference>
<dbReference type="InterPro" id="IPR015943">
    <property type="entry name" value="WD40/YVTN_repeat-like_dom_sf"/>
</dbReference>
<evidence type="ECO:0000256" key="2">
    <source>
        <dbReference type="ARBA" id="ARBA00008524"/>
    </source>
</evidence>
<name>A0A5S9F5R7_UABAM</name>
<keyword evidence="5 7" id="KW-0378">Hydrolase</keyword>
<evidence type="ECO:0000256" key="6">
    <source>
        <dbReference type="ARBA" id="ARBA00022825"/>
    </source>
</evidence>
<evidence type="ECO:0000313" key="11">
    <source>
        <dbReference type="EMBL" id="BBM86403.1"/>
    </source>
</evidence>
<dbReference type="InterPro" id="IPR029045">
    <property type="entry name" value="ClpP/crotonase-like_dom_sf"/>
</dbReference>
<dbReference type="Pfam" id="PF14684">
    <property type="entry name" value="Tricorn_C1"/>
    <property type="match status" value="1"/>
</dbReference>
<dbReference type="Gene3D" id="2.30.42.10">
    <property type="match status" value="1"/>
</dbReference>
<dbReference type="Gene3D" id="2.130.10.10">
    <property type="entry name" value="YVTN repeat-like/Quinoprotein amine dehydrogenase"/>
    <property type="match status" value="1"/>
</dbReference>
<evidence type="ECO:0000256" key="4">
    <source>
        <dbReference type="ARBA" id="ARBA00022670"/>
    </source>
</evidence>
<dbReference type="Pfam" id="PF26550">
    <property type="entry name" value="Tricorn_2nd"/>
    <property type="match status" value="1"/>
</dbReference>
<dbReference type="KEGG" id="uam:UABAM_04789"/>